<evidence type="ECO:0000313" key="3">
    <source>
        <dbReference type="Proteomes" id="UP000023152"/>
    </source>
</evidence>
<dbReference type="SUPFAM" id="SSF52129">
    <property type="entry name" value="Caspase-like"/>
    <property type="match status" value="1"/>
</dbReference>
<dbReference type="InterPro" id="IPR011600">
    <property type="entry name" value="Pept_C14_caspase"/>
</dbReference>
<reference evidence="2 3" key="1">
    <citation type="journal article" date="2013" name="Curr. Biol.">
        <title>The Genome of the Foraminiferan Reticulomyxa filosa.</title>
        <authorList>
            <person name="Glockner G."/>
            <person name="Hulsmann N."/>
            <person name="Schleicher M."/>
            <person name="Noegel A.A."/>
            <person name="Eichinger L."/>
            <person name="Gallinger C."/>
            <person name="Pawlowski J."/>
            <person name="Sierra R."/>
            <person name="Euteneuer U."/>
            <person name="Pillet L."/>
            <person name="Moustafa A."/>
            <person name="Platzer M."/>
            <person name="Groth M."/>
            <person name="Szafranski K."/>
            <person name="Schliwa M."/>
        </authorList>
    </citation>
    <scope>NUCLEOTIDE SEQUENCE [LARGE SCALE GENOMIC DNA]</scope>
</reference>
<dbReference type="Proteomes" id="UP000023152">
    <property type="component" value="Unassembled WGS sequence"/>
</dbReference>
<dbReference type="PANTHER" id="PTHR10454:SF210">
    <property type="entry name" value="CASPASE-2"/>
    <property type="match status" value="1"/>
</dbReference>
<accession>X6LG44</accession>
<feature type="non-terminal residue" evidence="2">
    <location>
        <position position="133"/>
    </location>
</feature>
<dbReference type="GO" id="GO:0006508">
    <property type="term" value="P:proteolysis"/>
    <property type="evidence" value="ECO:0007669"/>
    <property type="project" value="InterPro"/>
</dbReference>
<organism evidence="2 3">
    <name type="scientific">Reticulomyxa filosa</name>
    <dbReference type="NCBI Taxonomy" id="46433"/>
    <lineage>
        <taxon>Eukaryota</taxon>
        <taxon>Sar</taxon>
        <taxon>Rhizaria</taxon>
        <taxon>Retaria</taxon>
        <taxon>Foraminifera</taxon>
        <taxon>Monothalamids</taxon>
        <taxon>Reticulomyxidae</taxon>
        <taxon>Reticulomyxa</taxon>
    </lineage>
</organism>
<comment type="caution">
    <text evidence="2">The sequence shown here is derived from an EMBL/GenBank/DDBJ whole genome shotgun (WGS) entry which is preliminary data.</text>
</comment>
<dbReference type="InterPro" id="IPR001309">
    <property type="entry name" value="Pept_C14_p20"/>
</dbReference>
<dbReference type="AlphaFoldDB" id="X6LG44"/>
<dbReference type="Pfam" id="PF00656">
    <property type="entry name" value="Peptidase_C14"/>
    <property type="match status" value="1"/>
</dbReference>
<dbReference type="GO" id="GO:0005737">
    <property type="term" value="C:cytoplasm"/>
    <property type="evidence" value="ECO:0007669"/>
    <property type="project" value="TreeGrafter"/>
</dbReference>
<evidence type="ECO:0000259" key="1">
    <source>
        <dbReference type="PROSITE" id="PS50208"/>
    </source>
</evidence>
<gene>
    <name evidence="2" type="ORF">RFI_37347</name>
</gene>
<proteinExistence type="predicted"/>
<dbReference type="InterPro" id="IPR002398">
    <property type="entry name" value="Pept_C14"/>
</dbReference>
<dbReference type="PANTHER" id="PTHR10454">
    <property type="entry name" value="CASPASE"/>
    <property type="match status" value="1"/>
</dbReference>
<feature type="domain" description="Caspase family p20" evidence="1">
    <location>
        <begin position="70"/>
        <end position="130"/>
    </location>
</feature>
<dbReference type="EMBL" id="ASPP01041943">
    <property type="protein sequence ID" value="ETO00112.1"/>
    <property type="molecule type" value="Genomic_DNA"/>
</dbReference>
<dbReference type="InterPro" id="IPR029030">
    <property type="entry name" value="Caspase-like_dom_sf"/>
</dbReference>
<name>X6LG44_RETFI</name>
<evidence type="ECO:0000313" key="2">
    <source>
        <dbReference type="EMBL" id="ETO00112.1"/>
    </source>
</evidence>
<sequence>MIAISEYTNNDEWSNLESAKDTDINNFKSIFGQELNYEFVYNKEPKMNKEDVQEFIDDVFTNFKLRRNLNKYDALIMIISGHGDEGDVLVSSDGKYLPIDKIRSSFNSHEIESLKDCPKIFIIDVCRGDNISQ</sequence>
<keyword evidence="3" id="KW-1185">Reference proteome</keyword>
<protein>
    <submittedName>
        <fullName evidence="2">Caspase-7 (C14 family)</fullName>
    </submittedName>
</protein>
<dbReference type="Gene3D" id="3.40.50.1460">
    <property type="match status" value="1"/>
</dbReference>
<dbReference type="GO" id="GO:0004197">
    <property type="term" value="F:cysteine-type endopeptidase activity"/>
    <property type="evidence" value="ECO:0007669"/>
    <property type="project" value="InterPro"/>
</dbReference>
<dbReference type="OrthoDB" id="6114029at2759"/>
<dbReference type="PROSITE" id="PS50208">
    <property type="entry name" value="CASPASE_P20"/>
    <property type="match status" value="1"/>
</dbReference>